<evidence type="ECO:0000256" key="2">
    <source>
        <dbReference type="ARBA" id="ARBA00006513"/>
    </source>
</evidence>
<evidence type="ECO:0000256" key="6">
    <source>
        <dbReference type="ARBA" id="ARBA00022781"/>
    </source>
</evidence>
<feature type="transmembrane region" description="Helical" evidence="12">
    <location>
        <begin position="713"/>
        <end position="736"/>
    </location>
</feature>
<evidence type="ECO:0000256" key="11">
    <source>
        <dbReference type="SAM" id="MobiDB-lite"/>
    </source>
</evidence>
<feature type="compositionally biased region" description="Low complexity" evidence="11">
    <location>
        <begin position="136"/>
        <end position="146"/>
    </location>
</feature>
<feature type="region of interest" description="Disordered" evidence="11">
    <location>
        <begin position="87"/>
        <end position="231"/>
    </location>
</feature>
<keyword evidence="5 12" id="KW-0812">Transmembrane</keyword>
<evidence type="ECO:0000256" key="10">
    <source>
        <dbReference type="ARBA" id="ARBA00023303"/>
    </source>
</evidence>
<feature type="transmembrane region" description="Helical" evidence="12">
    <location>
        <begin position="575"/>
        <end position="595"/>
    </location>
</feature>
<organism evidence="13">
    <name type="scientific">Notodromas monacha</name>
    <dbReference type="NCBI Taxonomy" id="399045"/>
    <lineage>
        <taxon>Eukaryota</taxon>
        <taxon>Metazoa</taxon>
        <taxon>Ecdysozoa</taxon>
        <taxon>Arthropoda</taxon>
        <taxon>Crustacea</taxon>
        <taxon>Oligostraca</taxon>
        <taxon>Ostracoda</taxon>
        <taxon>Podocopa</taxon>
        <taxon>Podocopida</taxon>
        <taxon>Cypridocopina</taxon>
        <taxon>Cypridoidea</taxon>
        <taxon>Cyprididae</taxon>
        <taxon>Notodromas</taxon>
    </lineage>
</organism>
<gene>
    <name evidence="13" type="ORF">NMOB1V02_LOCUS4150</name>
</gene>
<keyword evidence="9 12" id="KW-0472">Membrane</keyword>
<proteinExistence type="inferred from homology"/>
<evidence type="ECO:0000256" key="12">
    <source>
        <dbReference type="SAM" id="Phobius"/>
    </source>
</evidence>
<feature type="transmembrane region" description="Helical" evidence="12">
    <location>
        <begin position="787"/>
        <end position="802"/>
    </location>
</feature>
<dbReference type="EMBL" id="CAJPEX010000613">
    <property type="protein sequence ID" value="CAG0916537.1"/>
    <property type="molecule type" value="Genomic_DNA"/>
</dbReference>
<evidence type="ECO:0000256" key="9">
    <source>
        <dbReference type="ARBA" id="ARBA00023136"/>
    </source>
</evidence>
<feature type="compositionally biased region" description="Polar residues" evidence="11">
    <location>
        <begin position="201"/>
        <end position="216"/>
    </location>
</feature>
<evidence type="ECO:0000256" key="4">
    <source>
        <dbReference type="ARBA" id="ARBA00022475"/>
    </source>
</evidence>
<feature type="transmembrane region" description="Helical" evidence="12">
    <location>
        <begin position="742"/>
        <end position="766"/>
    </location>
</feature>
<dbReference type="GO" id="GO:0015252">
    <property type="term" value="F:proton channel activity"/>
    <property type="evidence" value="ECO:0007669"/>
    <property type="project" value="InterPro"/>
</dbReference>
<dbReference type="OrthoDB" id="6429739at2759"/>
<keyword evidence="8" id="KW-0406">Ion transport</keyword>
<feature type="compositionally biased region" description="Pro residues" evidence="11">
    <location>
        <begin position="123"/>
        <end position="135"/>
    </location>
</feature>
<evidence type="ECO:0000256" key="8">
    <source>
        <dbReference type="ARBA" id="ARBA00023065"/>
    </source>
</evidence>
<evidence type="ECO:0008006" key="15">
    <source>
        <dbReference type="Google" id="ProtNLM"/>
    </source>
</evidence>
<keyword evidence="14" id="KW-1185">Reference proteome</keyword>
<feature type="transmembrane region" description="Helical" evidence="12">
    <location>
        <begin position="275"/>
        <end position="296"/>
    </location>
</feature>
<dbReference type="PANTHER" id="PTHR21522:SF30">
    <property type="entry name" value="GH01206P"/>
    <property type="match status" value="1"/>
</dbReference>
<dbReference type="Proteomes" id="UP000678499">
    <property type="component" value="Unassembled WGS sequence"/>
</dbReference>
<accession>A0A7R9BJB1</accession>
<feature type="transmembrane region" description="Helical" evidence="12">
    <location>
        <begin position="348"/>
        <end position="367"/>
    </location>
</feature>
<dbReference type="InterPro" id="IPR004878">
    <property type="entry name" value="Otopetrin"/>
</dbReference>
<keyword evidence="7 12" id="KW-1133">Transmembrane helix</keyword>
<evidence type="ECO:0000256" key="3">
    <source>
        <dbReference type="ARBA" id="ARBA00022448"/>
    </source>
</evidence>
<sequence length="863" mass="95787">MHRHGSAESLLLSVLPVRDRHHHHGDTTRQQMADDPWVPMSPCDREAGLCRLPLRRRGLSACDTKPLSLQDAIWCWVGLEPPFRHNEPPSGWKKSASNSQLPDAAVNPDENPEGTSEASPEAPLVPQPPPTPPPVLTSTELLSLEQDGGDKSQDPFQRESPIRTITMEEVEAMAVPDKEEEEDMPLARNSTMKDQDLPSEYPTSATILSRRPSSLQDGGGGGGGKDTPAVDPTTNSGIAMGLSAMYGKLLVVLGFAFPLSEVISSHIPYSFYEAFYLYLYIGCIVFLLFIYGEIMVTKKKSRMTEMRRVAGSTYSMESFYSVDPQSVVDPETGRVSWLDKPTIQYGSFYLRLGTVAFGVGNMIYSGLEVGQYFEYQEDDRCYTPLLAITPAFRIVFTFIQMYFIFLNSKMLISRFSVVARFGLMHMIATNLCIWLYVLVEESKHELLQGDHQSSANHHVPKVDHSFAGIPAVHHPHDEHHQHTSAGNESVLDTISNLIFGVEDPVGNGSTLFPEFLVVQANASASSSSASEYPHSTNNLVPTPLTLGLVGSGPHTVHECLRTNMMGELVQNASPFLFPCVIEYSLICAAVLYVMWKNVEEAGTDDARNNRPPRHRSGMLRISSKRSRHHYSMDCAGANRGLFTGIVLLVLTVISLILFFVLIGREDTRDVAVFEANVSELVLYAASAIAAMAGMVRMRRLRHARHHDLELDSILLIIAQTGLFLYAVFIVIGGYFALDAGRLATGLTLATGLLMLAQCGLQTMFIVDASRRFARNSAQARDKPGREFVTFLIVANLAMWAVNTLETSRASAHPVHLQFFGEWAWTVIVHVSMPLAIFYRFHSTVCLCEVWTKAYKVRHVDQHH</sequence>
<dbReference type="PANTHER" id="PTHR21522">
    <property type="entry name" value="PROTON CHANNEL OTOP"/>
    <property type="match status" value="1"/>
</dbReference>
<dbReference type="EMBL" id="OA882650">
    <property type="protein sequence ID" value="CAD7276385.1"/>
    <property type="molecule type" value="Genomic_DNA"/>
</dbReference>
<evidence type="ECO:0000313" key="14">
    <source>
        <dbReference type="Proteomes" id="UP000678499"/>
    </source>
</evidence>
<name>A0A7R9BJB1_9CRUS</name>
<reference evidence="13" key="1">
    <citation type="submission" date="2020-11" db="EMBL/GenBank/DDBJ databases">
        <authorList>
            <person name="Tran Van P."/>
        </authorList>
    </citation>
    <scope>NUCLEOTIDE SEQUENCE</scope>
</reference>
<feature type="compositionally biased region" description="Basic and acidic residues" evidence="11">
    <location>
        <begin position="148"/>
        <end position="161"/>
    </location>
</feature>
<feature type="transmembrane region" description="Helical" evidence="12">
    <location>
        <begin position="641"/>
        <end position="663"/>
    </location>
</feature>
<keyword evidence="6" id="KW-0375">Hydrogen ion transport</keyword>
<dbReference type="AlphaFoldDB" id="A0A7R9BJB1"/>
<keyword evidence="4" id="KW-1003">Cell membrane</keyword>
<protein>
    <recommendedName>
        <fullName evidence="15">Otopetrin-2</fullName>
    </recommendedName>
</protein>
<evidence type="ECO:0000256" key="1">
    <source>
        <dbReference type="ARBA" id="ARBA00004651"/>
    </source>
</evidence>
<keyword evidence="10" id="KW-0407">Ion channel</keyword>
<feature type="transmembrane region" description="Helical" evidence="12">
    <location>
        <begin position="387"/>
        <end position="405"/>
    </location>
</feature>
<evidence type="ECO:0000256" key="7">
    <source>
        <dbReference type="ARBA" id="ARBA00022989"/>
    </source>
</evidence>
<feature type="transmembrane region" description="Helical" evidence="12">
    <location>
        <begin position="675"/>
        <end position="692"/>
    </location>
</feature>
<comment type="subcellular location">
    <subcellularLocation>
        <location evidence="1">Cell membrane</location>
        <topology evidence="1">Multi-pass membrane protein</topology>
    </subcellularLocation>
</comment>
<feature type="transmembrane region" description="Helical" evidence="12">
    <location>
        <begin position="822"/>
        <end position="840"/>
    </location>
</feature>
<feature type="transmembrane region" description="Helical" evidence="12">
    <location>
        <begin position="417"/>
        <end position="437"/>
    </location>
</feature>
<dbReference type="GO" id="GO:0005886">
    <property type="term" value="C:plasma membrane"/>
    <property type="evidence" value="ECO:0007669"/>
    <property type="project" value="UniProtKB-SubCell"/>
</dbReference>
<evidence type="ECO:0000256" key="5">
    <source>
        <dbReference type="ARBA" id="ARBA00022692"/>
    </source>
</evidence>
<comment type="similarity">
    <text evidence="2">Belongs to the otopetrin family.</text>
</comment>
<keyword evidence="3" id="KW-0813">Transport</keyword>
<dbReference type="Pfam" id="PF03189">
    <property type="entry name" value="Otopetrin"/>
    <property type="match status" value="1"/>
</dbReference>
<evidence type="ECO:0000313" key="13">
    <source>
        <dbReference type="EMBL" id="CAD7276385.1"/>
    </source>
</evidence>